<comment type="catalytic activity">
    <reaction evidence="4">
        <text>biotin + L-lysyl-[protein] + ATP = N(6)-biotinyl-L-lysyl-[protein] + AMP + diphosphate + H(+)</text>
        <dbReference type="Rhea" id="RHEA:11756"/>
        <dbReference type="Rhea" id="RHEA-COMP:9752"/>
        <dbReference type="Rhea" id="RHEA-COMP:10505"/>
        <dbReference type="ChEBI" id="CHEBI:15378"/>
        <dbReference type="ChEBI" id="CHEBI:29969"/>
        <dbReference type="ChEBI" id="CHEBI:30616"/>
        <dbReference type="ChEBI" id="CHEBI:33019"/>
        <dbReference type="ChEBI" id="CHEBI:57586"/>
        <dbReference type="ChEBI" id="CHEBI:83144"/>
        <dbReference type="ChEBI" id="CHEBI:456215"/>
        <dbReference type="EC" id="6.3.4.15"/>
    </reaction>
</comment>
<dbReference type="OrthoDB" id="9807064at2"/>
<evidence type="ECO:0000313" key="6">
    <source>
        <dbReference type="EMBL" id="RKR02991.1"/>
    </source>
</evidence>
<evidence type="ECO:0000256" key="2">
    <source>
        <dbReference type="ARBA" id="ARBA00023267"/>
    </source>
</evidence>
<organism evidence="6 7">
    <name type="scientific">Maricaulis maris</name>
    <dbReference type="NCBI Taxonomy" id="74318"/>
    <lineage>
        <taxon>Bacteria</taxon>
        <taxon>Pseudomonadati</taxon>
        <taxon>Pseudomonadota</taxon>
        <taxon>Alphaproteobacteria</taxon>
        <taxon>Maricaulales</taxon>
        <taxon>Maricaulaceae</taxon>
        <taxon>Maricaulis</taxon>
    </lineage>
</organism>
<dbReference type="InterPro" id="IPR003142">
    <property type="entry name" value="BPL_C"/>
</dbReference>
<evidence type="ECO:0000256" key="4">
    <source>
        <dbReference type="ARBA" id="ARBA00047846"/>
    </source>
</evidence>
<dbReference type="Pfam" id="PF02237">
    <property type="entry name" value="BPL_C"/>
    <property type="match status" value="1"/>
</dbReference>
<reference evidence="6 7" key="1">
    <citation type="submission" date="2018-10" db="EMBL/GenBank/DDBJ databases">
        <title>Genomic Encyclopedia of Type Strains, Phase IV (KMG-IV): sequencing the most valuable type-strain genomes for metagenomic binning, comparative biology and taxonomic classification.</title>
        <authorList>
            <person name="Goeker M."/>
        </authorList>
    </citation>
    <scope>NUCLEOTIDE SEQUENCE [LARGE SCALE GENOMIC DNA]</scope>
    <source>
        <strain evidence="6 7">DSM 4734</strain>
    </source>
</reference>
<name>A0A495DK65_9PROT</name>
<dbReference type="InterPro" id="IPR004408">
    <property type="entry name" value="Biotin_CoA_COase_ligase"/>
</dbReference>
<evidence type="ECO:0000256" key="1">
    <source>
        <dbReference type="ARBA" id="ARBA00022598"/>
    </source>
</evidence>
<dbReference type="PANTHER" id="PTHR12835:SF5">
    <property type="entry name" value="BIOTIN--PROTEIN LIGASE"/>
    <property type="match status" value="1"/>
</dbReference>
<dbReference type="EMBL" id="RBIM01000002">
    <property type="protein sequence ID" value="RKR02991.1"/>
    <property type="molecule type" value="Genomic_DNA"/>
</dbReference>
<proteinExistence type="predicted"/>
<gene>
    <name evidence="6" type="ORF">C7435_0936</name>
</gene>
<comment type="caution">
    <text evidence="6">The sequence shown here is derived from an EMBL/GenBank/DDBJ whole genome shotgun (WGS) entry which is preliminary data.</text>
</comment>
<dbReference type="CDD" id="cd16442">
    <property type="entry name" value="BPL"/>
    <property type="match status" value="1"/>
</dbReference>
<dbReference type="GO" id="GO:0005737">
    <property type="term" value="C:cytoplasm"/>
    <property type="evidence" value="ECO:0007669"/>
    <property type="project" value="TreeGrafter"/>
</dbReference>
<evidence type="ECO:0000259" key="5">
    <source>
        <dbReference type="PROSITE" id="PS51733"/>
    </source>
</evidence>
<evidence type="ECO:0000313" key="7">
    <source>
        <dbReference type="Proteomes" id="UP000273675"/>
    </source>
</evidence>
<sequence length="250" mass="26621">MPDLQPRIEWLEETASTNADIRERAVAGERGPLWLAARRQTAGRGRRGRVWSGLTGNLFTTGLYTLQCEPARAAELSFAAALAVAAVCDSATRDPALTRLKWPNDALTGGRKVAGILLESGPAPGGGLWLAVGIGINLAEAPDDAERPATALARHGRTLAPDNALVTLIDAFERERQAWHLAGFGPIRDRWLTRAHGLGERCEARLEGETVKGVFADLGPDGALRLDLVGGGRRYISAGDVFFPGPGMKG</sequence>
<dbReference type="Proteomes" id="UP000273675">
    <property type="component" value="Unassembled WGS sequence"/>
</dbReference>
<keyword evidence="1 6" id="KW-0436">Ligase</keyword>
<dbReference type="RefSeq" id="WP_121210228.1">
    <property type="nucleotide sequence ID" value="NZ_RBIM01000002.1"/>
</dbReference>
<dbReference type="Gene3D" id="2.30.30.100">
    <property type="match status" value="1"/>
</dbReference>
<dbReference type="InterPro" id="IPR045864">
    <property type="entry name" value="aa-tRNA-synth_II/BPL/LPL"/>
</dbReference>
<dbReference type="NCBIfam" id="TIGR00121">
    <property type="entry name" value="birA_ligase"/>
    <property type="match status" value="1"/>
</dbReference>
<dbReference type="Gene3D" id="3.30.930.10">
    <property type="entry name" value="Bira Bifunctional Protein, Domain 2"/>
    <property type="match status" value="1"/>
</dbReference>
<feature type="domain" description="BPL/LPL catalytic" evidence="5">
    <location>
        <begin position="1"/>
        <end position="180"/>
    </location>
</feature>
<protein>
    <recommendedName>
        <fullName evidence="3">biotin--[biotin carboxyl-carrier protein] ligase</fullName>
        <ecNumber evidence="3">6.3.4.15</ecNumber>
    </recommendedName>
</protein>
<dbReference type="EC" id="6.3.4.15" evidence="3"/>
<dbReference type="SUPFAM" id="SSF55681">
    <property type="entry name" value="Class II aaRS and biotin synthetases"/>
    <property type="match status" value="1"/>
</dbReference>
<dbReference type="PANTHER" id="PTHR12835">
    <property type="entry name" value="BIOTIN PROTEIN LIGASE"/>
    <property type="match status" value="1"/>
</dbReference>
<keyword evidence="2" id="KW-0092">Biotin</keyword>
<dbReference type="GO" id="GO:0004077">
    <property type="term" value="F:biotin--[biotin carboxyl-carrier protein] ligase activity"/>
    <property type="evidence" value="ECO:0007669"/>
    <property type="project" value="UniProtKB-EC"/>
</dbReference>
<accession>A0A495DK65</accession>
<dbReference type="Pfam" id="PF03099">
    <property type="entry name" value="BPL_LplA_LipB"/>
    <property type="match status" value="1"/>
</dbReference>
<dbReference type="PROSITE" id="PS51733">
    <property type="entry name" value="BPL_LPL_CATALYTIC"/>
    <property type="match status" value="1"/>
</dbReference>
<dbReference type="InterPro" id="IPR004143">
    <property type="entry name" value="BPL_LPL_catalytic"/>
</dbReference>
<evidence type="ECO:0000256" key="3">
    <source>
        <dbReference type="ARBA" id="ARBA00024227"/>
    </source>
</evidence>
<dbReference type="AlphaFoldDB" id="A0A495DK65"/>